<feature type="domain" description="DUF58" evidence="1">
    <location>
        <begin position="178"/>
        <end position="336"/>
    </location>
</feature>
<dbReference type="AlphaFoldDB" id="A0A7D4CI31"/>
<dbReference type="Proteomes" id="UP000503088">
    <property type="component" value="Chromosome"/>
</dbReference>
<keyword evidence="3" id="KW-1185">Reference proteome</keyword>
<dbReference type="RefSeq" id="WP_173224829.1">
    <property type="nucleotide sequence ID" value="NZ_CP048104.1"/>
</dbReference>
<name>A0A7D4CI31_9BACL</name>
<gene>
    <name evidence="2" type="ORF">GXN76_15810</name>
</gene>
<dbReference type="InterPro" id="IPR002881">
    <property type="entry name" value="DUF58"/>
</dbReference>
<dbReference type="KEGG" id="kpul:GXN76_15810"/>
<accession>A0A7D4CI31</accession>
<evidence type="ECO:0000259" key="1">
    <source>
        <dbReference type="Pfam" id="PF01882"/>
    </source>
</evidence>
<reference evidence="2 3" key="1">
    <citation type="submission" date="2020-01" db="EMBL/GenBank/DDBJ databases">
        <authorList>
            <person name="Gulvik C.A."/>
            <person name="Batra D.G."/>
        </authorList>
    </citation>
    <scope>NUCLEOTIDE SEQUENCE [LARGE SCALE GENOMIC DNA]</scope>
    <source>
        <strain evidence="2 3">W9323</strain>
    </source>
</reference>
<dbReference type="PANTHER" id="PTHR34351">
    <property type="entry name" value="SLR1927 PROTEIN-RELATED"/>
    <property type="match status" value="1"/>
</dbReference>
<evidence type="ECO:0000313" key="3">
    <source>
        <dbReference type="Proteomes" id="UP000503088"/>
    </source>
</evidence>
<proteinExistence type="predicted"/>
<dbReference type="PANTHER" id="PTHR34351:SF2">
    <property type="entry name" value="DUF58 DOMAIN-CONTAINING PROTEIN"/>
    <property type="match status" value="1"/>
</dbReference>
<dbReference type="EMBL" id="CP048104">
    <property type="protein sequence ID" value="QKG85774.1"/>
    <property type="molecule type" value="Genomic_DNA"/>
</dbReference>
<protein>
    <submittedName>
        <fullName evidence="2">DUF58 domain-containing protein</fullName>
    </submittedName>
</protein>
<evidence type="ECO:0000313" key="2">
    <source>
        <dbReference type="EMBL" id="QKG85774.1"/>
    </source>
</evidence>
<sequence>MTIILWILAFFAGVWVYAQVWNRGTQNGLTLQIVVPSHRVVEGDRTVIRIILENRSWLPLPWIGLHQPLPQGVEWVVDGKEYREIRFATYLMPRQRLEREYDLRCKQRGYHLLERAEVEISDGIGINEQVERLSGGGRLLVRPRMMEEKELPIQYREMMGEIAVKRWYQGDPSRLSGIRPYQEGDPFKSIHWAASARTGEWMTKQFESTSQTHLYVLLNHQFFKMHRIGTISRQVDHQCRLAITLFCQGEEMGLDCGLISNAAWQGVEGLSIPPGRHPSHLNTLEAALGGVHSSSTEPFAETLKRTRRCLNHHAALVIITGYWEESIEEEVEKLRGDGHFPVLIFTGEKDRDIPVRVAATTPVLRNPLLDKQEVSA</sequence>
<dbReference type="Pfam" id="PF01882">
    <property type="entry name" value="DUF58"/>
    <property type="match status" value="1"/>
</dbReference>
<organism evidence="2 3">
    <name type="scientific">Kroppenstedtia pulmonis</name>
    <dbReference type="NCBI Taxonomy" id="1380685"/>
    <lineage>
        <taxon>Bacteria</taxon>
        <taxon>Bacillati</taxon>
        <taxon>Bacillota</taxon>
        <taxon>Bacilli</taxon>
        <taxon>Bacillales</taxon>
        <taxon>Thermoactinomycetaceae</taxon>
        <taxon>Kroppenstedtia</taxon>
    </lineage>
</organism>